<dbReference type="GO" id="GO:0048038">
    <property type="term" value="F:quinone binding"/>
    <property type="evidence" value="ECO:0007669"/>
    <property type="project" value="InterPro"/>
</dbReference>
<dbReference type="PaxDb" id="4081-Solyc12g035750.1.1"/>
<name>K4DE32_SOLLC</name>
<dbReference type="eggNOG" id="KOG1687">
    <property type="taxonomic scope" value="Eukaryota"/>
</dbReference>
<dbReference type="GO" id="GO:0009060">
    <property type="term" value="P:aerobic respiration"/>
    <property type="evidence" value="ECO:0000318"/>
    <property type="project" value="GO_Central"/>
</dbReference>
<dbReference type="GO" id="GO:0008137">
    <property type="term" value="F:NADH dehydrogenase (ubiquinone) activity"/>
    <property type="evidence" value="ECO:0000318"/>
    <property type="project" value="GO_Central"/>
</dbReference>
<keyword evidence="5 6" id="KW-0472">Membrane</keyword>
<dbReference type="Proteomes" id="UP000004994">
    <property type="component" value="Chromosome 12"/>
</dbReference>
<feature type="transmembrane region" description="Helical" evidence="6">
    <location>
        <begin position="96"/>
        <end position="117"/>
    </location>
</feature>
<dbReference type="GO" id="GO:0051539">
    <property type="term" value="F:4 iron, 4 sulfur cluster binding"/>
    <property type="evidence" value="ECO:0007669"/>
    <property type="project" value="InterPro"/>
</dbReference>
<evidence type="ECO:0000256" key="4">
    <source>
        <dbReference type="ARBA" id="ARBA00022989"/>
    </source>
</evidence>
<protein>
    <submittedName>
        <fullName evidence="7">Uncharacterized protein</fullName>
    </submittedName>
</protein>
<keyword evidence="8" id="KW-1185">Reference proteome</keyword>
<evidence type="ECO:0000313" key="8">
    <source>
        <dbReference type="Proteomes" id="UP000004994"/>
    </source>
</evidence>
<keyword evidence="3 6" id="KW-0812">Transmembrane</keyword>
<feature type="transmembrane region" description="Helical" evidence="6">
    <location>
        <begin position="53"/>
        <end position="76"/>
    </location>
</feature>
<evidence type="ECO:0000256" key="3">
    <source>
        <dbReference type="ARBA" id="ARBA00022692"/>
    </source>
</evidence>
<dbReference type="PROSITE" id="PS01150">
    <property type="entry name" value="COMPLEX1_20K"/>
    <property type="match status" value="1"/>
</dbReference>
<dbReference type="GO" id="GO:0045271">
    <property type="term" value="C:respiratory chain complex I"/>
    <property type="evidence" value="ECO:0000318"/>
    <property type="project" value="GO_Central"/>
</dbReference>
<dbReference type="PANTHER" id="PTHR30371">
    <property type="entry name" value="SEC-INDEPENDENT PROTEIN TRANSLOCASE PROTEIN TATC"/>
    <property type="match status" value="1"/>
</dbReference>
<dbReference type="InParanoid" id="K4DE32"/>
<dbReference type="InterPro" id="IPR006138">
    <property type="entry name" value="NADH_UQ_OxRdtase_20Kd_su"/>
</dbReference>
<dbReference type="SUPFAM" id="SSF56770">
    <property type="entry name" value="HydA/Nqo6-like"/>
    <property type="match status" value="1"/>
</dbReference>
<feature type="transmembrane region" description="Helical" evidence="6">
    <location>
        <begin position="6"/>
        <end position="32"/>
    </location>
</feature>
<dbReference type="GO" id="GO:0015990">
    <property type="term" value="P:electron transport coupled proton transport"/>
    <property type="evidence" value="ECO:0000318"/>
    <property type="project" value="GO_Central"/>
</dbReference>
<dbReference type="PANTHER" id="PTHR30371:SF0">
    <property type="entry name" value="SEC-INDEPENDENT PROTEIN TRANSLOCASE PROTEIN TATC, CHLOROPLASTIC-RELATED"/>
    <property type="match status" value="1"/>
</dbReference>
<evidence type="ECO:0000256" key="1">
    <source>
        <dbReference type="ARBA" id="ARBA00004141"/>
    </source>
</evidence>
<accession>K4DE32</accession>
<reference evidence="7" key="1">
    <citation type="journal article" date="2012" name="Nature">
        <title>The tomato genome sequence provides insights into fleshy fruit evolution.</title>
        <authorList>
            <consortium name="Tomato Genome Consortium"/>
        </authorList>
    </citation>
    <scope>NUCLEOTIDE SEQUENCE [LARGE SCALE GENOMIC DNA]</scope>
    <source>
        <strain evidence="7">cv. Heinz 1706</strain>
    </source>
</reference>
<comment type="subcellular location">
    <subcellularLocation>
        <location evidence="1">Membrane</location>
        <topology evidence="1">Multi-pass membrane protein</topology>
    </subcellularLocation>
</comment>
<proteinExistence type="inferred from homology"/>
<reference evidence="7" key="2">
    <citation type="submission" date="2015-06" db="UniProtKB">
        <authorList>
            <consortium name="EnsemblPlants"/>
        </authorList>
    </citation>
    <scope>IDENTIFICATION</scope>
    <source>
        <strain evidence="7">cv. Heinz 1706</strain>
    </source>
</reference>
<organism evidence="7">
    <name type="scientific">Solanum lycopersicum</name>
    <name type="common">Tomato</name>
    <name type="synonym">Lycopersicon esculentum</name>
    <dbReference type="NCBI Taxonomy" id="4081"/>
    <lineage>
        <taxon>Eukaryota</taxon>
        <taxon>Viridiplantae</taxon>
        <taxon>Streptophyta</taxon>
        <taxon>Embryophyta</taxon>
        <taxon>Tracheophyta</taxon>
        <taxon>Spermatophyta</taxon>
        <taxon>Magnoliopsida</taxon>
        <taxon>eudicotyledons</taxon>
        <taxon>Gunneridae</taxon>
        <taxon>Pentapetalae</taxon>
        <taxon>asterids</taxon>
        <taxon>lamiids</taxon>
        <taxon>Solanales</taxon>
        <taxon>Solanaceae</taxon>
        <taxon>Solanoideae</taxon>
        <taxon>Solaneae</taxon>
        <taxon>Solanum</taxon>
        <taxon>Solanum subgen. Lycopersicon</taxon>
    </lineage>
</organism>
<evidence type="ECO:0000313" key="7">
    <source>
        <dbReference type="EnsemblPlants" id="Solyc12g035750.1.1"/>
    </source>
</evidence>
<dbReference type="Gene3D" id="3.40.50.12280">
    <property type="match status" value="1"/>
</dbReference>
<evidence type="ECO:0000256" key="2">
    <source>
        <dbReference type="ARBA" id="ARBA00008882"/>
    </source>
</evidence>
<comment type="similarity">
    <text evidence="2">Belongs to the TatC family.</text>
</comment>
<dbReference type="HOGENOM" id="CLU_1126124_0_0_1"/>
<sequence>MEAFPIYFATSPIACSYFVFPLISHQIWFFLIHSFYWKQRMKYNRFLHFRSTCFSFFLLLTPPWVVSNVLHFPYFMGTTSTYSLVIKLQPKIYDHITLTICNSFIPSVCSEILVIVIRLPELRDLSVETSMNNHHFFDGFSTSHSYFFHTSIYLVIVWGVDKLIPVDVYLPGCPPKQEAVIDAISKLLKKISRELYEYRIRSQQANWCFTNNHKFHVRRSIRMGDYDQRVHYQPPSTLDIPMERVFK</sequence>
<dbReference type="Gramene" id="Solyc12g035750.1.1">
    <property type="protein sequence ID" value="Solyc12g035750.1.1"/>
    <property type="gene ID" value="Solyc12g035750.1"/>
</dbReference>
<keyword evidence="4 6" id="KW-1133">Transmembrane helix</keyword>
<dbReference type="InterPro" id="IPR002033">
    <property type="entry name" value="TatC"/>
</dbReference>
<dbReference type="EnsemblPlants" id="Solyc12g035750.1.1">
    <property type="protein sequence ID" value="Solyc12g035750.1.1"/>
    <property type="gene ID" value="Solyc12g035750.1"/>
</dbReference>
<evidence type="ECO:0000256" key="5">
    <source>
        <dbReference type="ARBA" id="ARBA00023136"/>
    </source>
</evidence>
<dbReference type="AlphaFoldDB" id="K4DE32"/>
<evidence type="ECO:0000256" key="6">
    <source>
        <dbReference type="SAM" id="Phobius"/>
    </source>
</evidence>